<dbReference type="Proteomes" id="UP000009154">
    <property type="component" value="Chromosome"/>
</dbReference>
<dbReference type="EMBL" id="CP003119">
    <property type="protein sequence ID" value="AFA74208.1"/>
    <property type="molecule type" value="Genomic_DNA"/>
</dbReference>
<dbReference type="KEGG" id="gpo:GPOL_c31930"/>
<dbReference type="AlphaFoldDB" id="H6MX90"/>
<reference evidence="1 2" key="1">
    <citation type="journal article" date="2012" name="Appl. Environ. Microbiol.">
        <title>Involvement of two latex-clearing proteins during rubber degradation and insights into the subsequent degradation pathway revealed by the genome sequence of Gordonia polyisoprenivorans strain VH2.</title>
        <authorList>
            <person name="Hiessl S."/>
            <person name="Schuldes J."/>
            <person name="Thurmer A."/>
            <person name="Halbsguth T."/>
            <person name="Broker D."/>
            <person name="Angelov A."/>
            <person name="Liebl W."/>
            <person name="Daniel R."/>
            <person name="Steinbuchel A."/>
        </authorList>
    </citation>
    <scope>NUCLEOTIDE SEQUENCE [LARGE SCALE GENOMIC DNA]</scope>
    <source>
        <strain evidence="2">DSM 44266 / VH2</strain>
    </source>
</reference>
<evidence type="ECO:0000313" key="1">
    <source>
        <dbReference type="EMBL" id="AFA74208.1"/>
    </source>
</evidence>
<gene>
    <name evidence="1" type="ordered locus">GPOL_c31930</name>
</gene>
<name>H6MX90_GORPV</name>
<dbReference type="HOGENOM" id="CLU_2825055_0_0_11"/>
<keyword evidence="2" id="KW-1185">Reference proteome</keyword>
<evidence type="ECO:0000313" key="2">
    <source>
        <dbReference type="Proteomes" id="UP000009154"/>
    </source>
</evidence>
<sequence>MPAQRFGRFYRFDLDEVREWLRRNPMQPGVAADDYRAGIKRLVDSAPPLTAEQADRIRAILTGGAA</sequence>
<accession>H6MX90</accession>
<protein>
    <submittedName>
        <fullName evidence="1">Uncharacterized protein</fullName>
    </submittedName>
</protein>
<organism evidence="1 2">
    <name type="scientific">Gordonia polyisoprenivorans (strain DSM 44266 / VH2)</name>
    <dbReference type="NCBI Taxonomy" id="1112204"/>
    <lineage>
        <taxon>Bacteria</taxon>
        <taxon>Bacillati</taxon>
        <taxon>Actinomycetota</taxon>
        <taxon>Actinomycetes</taxon>
        <taxon>Mycobacteriales</taxon>
        <taxon>Gordoniaceae</taxon>
        <taxon>Gordonia</taxon>
    </lineage>
</organism>
<proteinExistence type="predicted"/>